<dbReference type="Proteomes" id="UP001596091">
    <property type="component" value="Unassembled WGS sequence"/>
</dbReference>
<reference evidence="8" key="1">
    <citation type="journal article" date="2019" name="Int. J. Syst. Evol. Microbiol.">
        <title>The Global Catalogue of Microorganisms (GCM) 10K type strain sequencing project: providing services to taxonomists for standard genome sequencing and annotation.</title>
        <authorList>
            <consortium name="The Broad Institute Genomics Platform"/>
            <consortium name="The Broad Institute Genome Sequencing Center for Infectious Disease"/>
            <person name="Wu L."/>
            <person name="Ma J."/>
        </authorList>
    </citation>
    <scope>NUCLEOTIDE SEQUENCE [LARGE SCALE GENOMIC DNA]</scope>
    <source>
        <strain evidence="8">JCM 4087</strain>
    </source>
</reference>
<dbReference type="GO" id="GO:0016874">
    <property type="term" value="F:ligase activity"/>
    <property type="evidence" value="ECO:0007669"/>
    <property type="project" value="UniProtKB-KW"/>
</dbReference>
<dbReference type="InterPro" id="IPR007016">
    <property type="entry name" value="O-antigen_ligase-rel_domated"/>
</dbReference>
<proteinExistence type="predicted"/>
<feature type="transmembrane region" description="Helical" evidence="5">
    <location>
        <begin position="339"/>
        <end position="357"/>
    </location>
</feature>
<name>A0ABW1EEF1_9BACT</name>
<evidence type="ECO:0000256" key="2">
    <source>
        <dbReference type="ARBA" id="ARBA00022692"/>
    </source>
</evidence>
<keyword evidence="3 5" id="KW-1133">Transmembrane helix</keyword>
<comment type="caution">
    <text evidence="7">The sequence shown here is derived from an EMBL/GenBank/DDBJ whole genome shotgun (WGS) entry which is preliminary data.</text>
</comment>
<dbReference type="EMBL" id="JBHSPH010000002">
    <property type="protein sequence ID" value="MFC5862364.1"/>
    <property type="molecule type" value="Genomic_DNA"/>
</dbReference>
<keyword evidence="4 5" id="KW-0472">Membrane</keyword>
<evidence type="ECO:0000313" key="8">
    <source>
        <dbReference type="Proteomes" id="UP001596091"/>
    </source>
</evidence>
<evidence type="ECO:0000256" key="3">
    <source>
        <dbReference type="ARBA" id="ARBA00022989"/>
    </source>
</evidence>
<dbReference type="RefSeq" id="WP_263335505.1">
    <property type="nucleotide sequence ID" value="NZ_JAGSYH010000003.1"/>
</dbReference>
<feature type="transmembrane region" description="Helical" evidence="5">
    <location>
        <begin position="178"/>
        <end position="200"/>
    </location>
</feature>
<feature type="transmembrane region" description="Helical" evidence="5">
    <location>
        <begin position="148"/>
        <end position="166"/>
    </location>
</feature>
<evidence type="ECO:0000313" key="7">
    <source>
        <dbReference type="EMBL" id="MFC5862364.1"/>
    </source>
</evidence>
<organism evidence="7 8">
    <name type="scientific">Acidicapsa dinghuensis</name>
    <dbReference type="NCBI Taxonomy" id="2218256"/>
    <lineage>
        <taxon>Bacteria</taxon>
        <taxon>Pseudomonadati</taxon>
        <taxon>Acidobacteriota</taxon>
        <taxon>Terriglobia</taxon>
        <taxon>Terriglobales</taxon>
        <taxon>Acidobacteriaceae</taxon>
        <taxon>Acidicapsa</taxon>
    </lineage>
</organism>
<dbReference type="PANTHER" id="PTHR37422:SF23">
    <property type="entry name" value="TEICHURONIC ACID BIOSYNTHESIS PROTEIN TUAE"/>
    <property type="match status" value="1"/>
</dbReference>
<feature type="transmembrane region" description="Helical" evidence="5">
    <location>
        <begin position="250"/>
        <end position="267"/>
    </location>
</feature>
<feature type="transmembrane region" description="Helical" evidence="5">
    <location>
        <begin position="288"/>
        <end position="307"/>
    </location>
</feature>
<evidence type="ECO:0000256" key="1">
    <source>
        <dbReference type="ARBA" id="ARBA00004141"/>
    </source>
</evidence>
<comment type="subcellular location">
    <subcellularLocation>
        <location evidence="1">Membrane</location>
        <topology evidence="1">Multi-pass membrane protein</topology>
    </subcellularLocation>
</comment>
<dbReference type="PANTHER" id="PTHR37422">
    <property type="entry name" value="TEICHURONIC ACID BIOSYNTHESIS PROTEIN TUAE"/>
    <property type="match status" value="1"/>
</dbReference>
<feature type="transmembrane region" description="Helical" evidence="5">
    <location>
        <begin position="95"/>
        <end position="113"/>
    </location>
</feature>
<feature type="transmembrane region" description="Helical" evidence="5">
    <location>
        <begin position="212"/>
        <end position="238"/>
    </location>
</feature>
<feature type="transmembrane region" description="Helical" evidence="5">
    <location>
        <begin position="56"/>
        <end position="74"/>
    </location>
</feature>
<accession>A0ABW1EEF1</accession>
<evidence type="ECO:0000256" key="5">
    <source>
        <dbReference type="SAM" id="Phobius"/>
    </source>
</evidence>
<gene>
    <name evidence="7" type="ORF">ACFPT7_08700</name>
</gene>
<evidence type="ECO:0000256" key="4">
    <source>
        <dbReference type="ARBA" id="ARBA00023136"/>
    </source>
</evidence>
<feature type="transmembrane region" description="Helical" evidence="5">
    <location>
        <begin position="28"/>
        <end position="50"/>
    </location>
</feature>
<feature type="transmembrane region" description="Helical" evidence="5">
    <location>
        <begin position="119"/>
        <end position="136"/>
    </location>
</feature>
<keyword evidence="7" id="KW-0436">Ligase</keyword>
<feature type="domain" description="O-antigen ligase-related" evidence="6">
    <location>
        <begin position="211"/>
        <end position="350"/>
    </location>
</feature>
<evidence type="ECO:0000259" key="6">
    <source>
        <dbReference type="Pfam" id="PF04932"/>
    </source>
</evidence>
<keyword evidence="2 5" id="KW-0812">Transmembrane</keyword>
<dbReference type="InterPro" id="IPR051533">
    <property type="entry name" value="WaaL-like"/>
</dbReference>
<sequence>MASAEEKDVSSSIFIEETAAKPVSLQGLAFAAGFFFSFRLALPLLGIWLIGLEPSTGTAMAIGIDLLLFGVVCFDTDFSSRAVFQRLAQASTFRWVLAFLFLSLCSLLWSDTASIVNSLAYWIGLAADVGIVSLLLCRESAFAESQSLLKGFIWSTCFLALIAWIMPLRDDLRLGDELYFNANEIGNVCAFAIFFAQYLARRNDGKWRIPALFLTITLVRSLSKTTIIAFFISEGVLLFCDRSMSRKTKAALISLALVLTLVFWGLFEAYYDVYTTAGNQATTLTGRIAIWLYALGAVFDHAWTPWIGHGFDAWWKVVPPFGNEQFEARHAENEVLQQLYAYGAAGIVVLAGIYGSLYRQLRRLVQEPTKPLLLCFLLFIVIRGLDEAEAFDLLLPLWSVVLIGAITTERGTQSAVMAPQNISPELSSDCNF</sequence>
<keyword evidence="8" id="KW-1185">Reference proteome</keyword>
<protein>
    <submittedName>
        <fullName evidence="7">O-antigen ligase family protein</fullName>
    </submittedName>
</protein>
<dbReference type="Pfam" id="PF04932">
    <property type="entry name" value="Wzy_C"/>
    <property type="match status" value="1"/>
</dbReference>